<dbReference type="Pfam" id="PF13195">
    <property type="entry name" value="DUF4011"/>
    <property type="match status" value="1"/>
</dbReference>
<evidence type="ECO:0000313" key="4">
    <source>
        <dbReference type="Proteomes" id="UP001501508"/>
    </source>
</evidence>
<dbReference type="InterPro" id="IPR041679">
    <property type="entry name" value="DNA2/NAM7-like_C"/>
</dbReference>
<protein>
    <recommendedName>
        <fullName evidence="5">AAA domain-containing protein</fullName>
    </recommendedName>
</protein>
<comment type="caution">
    <text evidence="3">The sequence shown here is derived from an EMBL/GenBank/DDBJ whole genome shotgun (WGS) entry which is preliminary data.</text>
</comment>
<organism evidence="3 4">
    <name type="scientific">Ravibacter arvi</name>
    <dbReference type="NCBI Taxonomy" id="2051041"/>
    <lineage>
        <taxon>Bacteria</taxon>
        <taxon>Pseudomonadati</taxon>
        <taxon>Bacteroidota</taxon>
        <taxon>Cytophagia</taxon>
        <taxon>Cytophagales</taxon>
        <taxon>Spirosomataceae</taxon>
        <taxon>Ravibacter</taxon>
    </lineage>
</organism>
<dbReference type="Proteomes" id="UP001501508">
    <property type="component" value="Unassembled WGS sequence"/>
</dbReference>
<dbReference type="Pfam" id="PF13086">
    <property type="entry name" value="AAA_11"/>
    <property type="match status" value="2"/>
</dbReference>
<dbReference type="Pfam" id="PF13087">
    <property type="entry name" value="AAA_12"/>
    <property type="match status" value="1"/>
</dbReference>
<dbReference type="InterPro" id="IPR041677">
    <property type="entry name" value="DNA2/NAM7_AAA_11"/>
</dbReference>
<sequence>MTRLVSEQFADLHEVDFLLNTPSFEVLHQVIQRRKRIALCDAVDPRFERVNLLSKRLRNIARTVDFIEEERGSRSLFVGYPFVRGKFSTGQVVHAPLLFFPVSLELDKGQWCLKCDSEAGAHLNRSFALAYGQFNEVAIPDVVLEADFDEFPTNITIFRTELYKWLKESPFVINFNQDLFEDKLRHFDAVKAKDLEAIEKSGELKLYPEAVLGVFPQTGSYLEEDYNFLLEHDESFSLNDFSDPDISESNIKEEDLLTPFSVDASQEMAQTKVRRGQHLVVQGPPGTGKSQLICNLMADYAARGKRVLLVCQKRAALDVVESRMKAAGFGNFTALIHDHLTDRSALYRQMAGQIEQLEAFRKENYSLDAVYLEREFLKESRLTDRLVEELTGFKNALFDDSVAGASVKELYLTSDPQGPDLVLTNLLKSFPMDKTEEIIRAAGRYFTYALKFDDHHSWTWRRDFSELNQVDYKRIQELIRSWPETFSQLEKRFTDIFSTGLSRKFLVGTDHLKEILAEVERSVNQRKVYDLFVRYLAQPAPTAVLLEKISSLTGQLAAREGVEGHLENARLEVMLGKVEKAVSAKKEVVGGLWWDWFSKDKEEVSRLSGKQGLTTNLADLGKLARRIKNRMAIEDALADDDLGFDRKQMVGTTGILHQYGLFLDDANEAAAAVARTRSSEWAEVITGLAARTRDVTEFQNLLKSALAWIQSWEKAADEMDQWLVPQQFNGLVAQPAAFGQRLAADLEEDFDHLVEIDTMWKDFSHSEQVLMERLKERGKELNLIAAGDYQRLLDNSLRLAWIEQIERRYPVLRSVSSLKMAQWEEDLQRSVERKQALSAEIVRMKLREEVYGDVEKNRLGNTVTYREVHHQLTKKRRIWPIRKLLSQFSEDVFRLVPCWMVSPESASVIFPMEKGFFDLVIFDEASQCYAEYALPAAYRGRQLVVAGDSKQLQPTDLYKVRYEPVEDDEAPAELEAESLLDLAGISMPSHQLNGHYRSLSLDLIQFSNRHFYEGTLRLLPDFQYANTAAPGISYHKVEGLWVDGTNSVEAAKVLELLRELSSQSKSVGVVTFNYPQQQLIAQRVEESGLVIPDLFFKNIENVQGDERDVIIFSVGYAPDRDGRLTMQFGTLNTRGGENRLNVAVTRAKEKVHVVTSLSPHQLKVENTLHEGPKLLKAYLEYAKRVSDGDFLPSPTEVTGKHSEWLLKKQLVKKIPGAMFELPFADLTVKADNSYQALVLTDDDQYHHSTTPKEPHAYLPILLRKKGWPFKRIYSREFWNGKV</sequence>
<dbReference type="PANTHER" id="PTHR10887:SF530">
    <property type="entry name" value="SUPERFAMILY I DNA HELICASES"/>
    <property type="match status" value="1"/>
</dbReference>
<dbReference type="InterPro" id="IPR025103">
    <property type="entry name" value="DUF4011"/>
</dbReference>
<dbReference type="InterPro" id="IPR045055">
    <property type="entry name" value="DNA2/NAM7-like"/>
</dbReference>
<evidence type="ECO:0008006" key="5">
    <source>
        <dbReference type="Google" id="ProtNLM"/>
    </source>
</evidence>
<evidence type="ECO:0000259" key="1">
    <source>
        <dbReference type="Pfam" id="PF13086"/>
    </source>
</evidence>
<keyword evidence="4" id="KW-1185">Reference proteome</keyword>
<dbReference type="EMBL" id="BAABEY010000029">
    <property type="protein sequence ID" value="GAA4443057.1"/>
    <property type="molecule type" value="Genomic_DNA"/>
</dbReference>
<feature type="domain" description="DNA2/NAM7 helicase helicase" evidence="1">
    <location>
        <begin position="262"/>
        <end position="326"/>
    </location>
</feature>
<dbReference type="Gene3D" id="3.40.50.300">
    <property type="entry name" value="P-loop containing nucleotide triphosphate hydrolases"/>
    <property type="match status" value="3"/>
</dbReference>
<feature type="domain" description="DNA2/NAM7 helicase-like C-terminal" evidence="2">
    <location>
        <begin position="987"/>
        <end position="1156"/>
    </location>
</feature>
<reference evidence="4" key="1">
    <citation type="journal article" date="2019" name="Int. J. Syst. Evol. Microbiol.">
        <title>The Global Catalogue of Microorganisms (GCM) 10K type strain sequencing project: providing services to taxonomists for standard genome sequencing and annotation.</title>
        <authorList>
            <consortium name="The Broad Institute Genomics Platform"/>
            <consortium name="The Broad Institute Genome Sequencing Center for Infectious Disease"/>
            <person name="Wu L."/>
            <person name="Ma J."/>
        </authorList>
    </citation>
    <scope>NUCLEOTIDE SEQUENCE [LARGE SCALE GENOMIC DNA]</scope>
    <source>
        <strain evidence="4">JCM 31920</strain>
    </source>
</reference>
<dbReference type="SUPFAM" id="SSF52540">
    <property type="entry name" value="P-loop containing nucleoside triphosphate hydrolases"/>
    <property type="match status" value="1"/>
</dbReference>
<dbReference type="PANTHER" id="PTHR10887">
    <property type="entry name" value="DNA2/NAM7 HELICASE FAMILY"/>
    <property type="match status" value="1"/>
</dbReference>
<proteinExistence type="predicted"/>
<name>A0ABP8M4F5_9BACT</name>
<evidence type="ECO:0000259" key="2">
    <source>
        <dbReference type="Pfam" id="PF13087"/>
    </source>
</evidence>
<accession>A0ABP8M4F5</accession>
<dbReference type="InterPro" id="IPR047187">
    <property type="entry name" value="SF1_C_Upf1"/>
</dbReference>
<dbReference type="CDD" id="cd18808">
    <property type="entry name" value="SF1_C_Upf1"/>
    <property type="match status" value="1"/>
</dbReference>
<evidence type="ECO:0000313" key="3">
    <source>
        <dbReference type="EMBL" id="GAA4443057.1"/>
    </source>
</evidence>
<gene>
    <name evidence="3" type="ORF">GCM10023091_30840</name>
</gene>
<dbReference type="InterPro" id="IPR027417">
    <property type="entry name" value="P-loop_NTPase"/>
</dbReference>
<feature type="domain" description="DNA2/NAM7 helicase helicase" evidence="1">
    <location>
        <begin position="770"/>
        <end position="955"/>
    </location>
</feature>